<gene>
    <name evidence="2" type="ORF">D9757_010162</name>
</gene>
<keyword evidence="3" id="KW-1185">Reference proteome</keyword>
<organism evidence="2 3">
    <name type="scientific">Collybiopsis confluens</name>
    <dbReference type="NCBI Taxonomy" id="2823264"/>
    <lineage>
        <taxon>Eukaryota</taxon>
        <taxon>Fungi</taxon>
        <taxon>Dikarya</taxon>
        <taxon>Basidiomycota</taxon>
        <taxon>Agaricomycotina</taxon>
        <taxon>Agaricomycetes</taxon>
        <taxon>Agaricomycetidae</taxon>
        <taxon>Agaricales</taxon>
        <taxon>Marasmiineae</taxon>
        <taxon>Omphalotaceae</taxon>
        <taxon>Collybiopsis</taxon>
    </lineage>
</organism>
<feature type="compositionally biased region" description="Low complexity" evidence="1">
    <location>
        <begin position="219"/>
        <end position="235"/>
    </location>
</feature>
<feature type="region of interest" description="Disordered" evidence="1">
    <location>
        <begin position="1"/>
        <end position="58"/>
    </location>
</feature>
<dbReference type="Gene3D" id="6.20.250.70">
    <property type="match status" value="1"/>
</dbReference>
<feature type="compositionally biased region" description="Basic residues" evidence="1">
    <location>
        <begin position="326"/>
        <end position="335"/>
    </location>
</feature>
<feature type="compositionally biased region" description="Low complexity" evidence="1">
    <location>
        <begin position="25"/>
        <end position="34"/>
    </location>
</feature>
<feature type="compositionally biased region" description="Basic and acidic residues" evidence="1">
    <location>
        <begin position="269"/>
        <end position="290"/>
    </location>
</feature>
<protein>
    <submittedName>
        <fullName evidence="2">Uncharacterized protein</fullName>
    </submittedName>
</protein>
<accession>A0A8H5H0Q5</accession>
<feature type="region of interest" description="Disordered" evidence="1">
    <location>
        <begin position="214"/>
        <end position="246"/>
    </location>
</feature>
<dbReference type="Proteomes" id="UP000518752">
    <property type="component" value="Unassembled WGS sequence"/>
</dbReference>
<sequence length="335" mass="36596">MSDVDSDSSELPSEIPTRTIARGLSSKTKTSSSKQKSKFKEKAKGEERDPTWAFRPPEGMSIVQDVENEDNDNEWDWDAFNQNEELELWLIRVPNGIKPKHLENLSIDLPPSKSRPKSSKVGVLNRKTEDYDVWTVNLHNSNVASSSSSADRIIGGVEVSGDAGDNAGAGVIGGEEMKGLTCLLPRRKKKKKSGEAEFFIAPRPITRHLVLTAQPPKPSLSSSPSPDKDSSISIPTQNPPRFSYPKEMLKHRFVAFGSTEAAAGGGADGVKEGPEIRRNEGDGDGDKQMDVDPPASPVKKEKEKSTKESRKRKTTAVGEGDAPLPKAKKQKKVKK</sequence>
<feature type="compositionally biased region" description="Basic and acidic residues" evidence="1">
    <location>
        <begin position="298"/>
        <end position="308"/>
    </location>
</feature>
<reference evidence="2 3" key="1">
    <citation type="journal article" date="2020" name="ISME J.">
        <title>Uncovering the hidden diversity of litter-decomposition mechanisms in mushroom-forming fungi.</title>
        <authorList>
            <person name="Floudas D."/>
            <person name="Bentzer J."/>
            <person name="Ahren D."/>
            <person name="Johansson T."/>
            <person name="Persson P."/>
            <person name="Tunlid A."/>
        </authorList>
    </citation>
    <scope>NUCLEOTIDE SEQUENCE [LARGE SCALE GENOMIC DNA]</scope>
    <source>
        <strain evidence="2 3">CBS 406.79</strain>
    </source>
</reference>
<feature type="region of interest" description="Disordered" evidence="1">
    <location>
        <begin position="259"/>
        <end position="335"/>
    </location>
</feature>
<evidence type="ECO:0000256" key="1">
    <source>
        <dbReference type="SAM" id="MobiDB-lite"/>
    </source>
</evidence>
<evidence type="ECO:0000313" key="3">
    <source>
        <dbReference type="Proteomes" id="UP000518752"/>
    </source>
</evidence>
<name>A0A8H5H0Q5_9AGAR</name>
<dbReference type="EMBL" id="JAACJN010000100">
    <property type="protein sequence ID" value="KAF5374578.1"/>
    <property type="molecule type" value="Genomic_DNA"/>
</dbReference>
<dbReference type="GO" id="GO:0006360">
    <property type="term" value="P:transcription by RNA polymerase I"/>
    <property type="evidence" value="ECO:0007669"/>
    <property type="project" value="InterPro"/>
</dbReference>
<dbReference type="OrthoDB" id="76224at2759"/>
<dbReference type="InterPro" id="IPR013240">
    <property type="entry name" value="DNA-dir_RNA_pol1_su_RPA34"/>
</dbReference>
<feature type="compositionally biased region" description="Basic and acidic residues" evidence="1">
    <location>
        <begin position="38"/>
        <end position="50"/>
    </location>
</feature>
<proteinExistence type="predicted"/>
<dbReference type="Pfam" id="PF08208">
    <property type="entry name" value="RNA_polI_A34"/>
    <property type="match status" value="1"/>
</dbReference>
<dbReference type="AlphaFoldDB" id="A0A8H5H0Q5"/>
<comment type="caution">
    <text evidence="2">The sequence shown here is derived from an EMBL/GenBank/DDBJ whole genome shotgun (WGS) entry which is preliminary data.</text>
</comment>
<evidence type="ECO:0000313" key="2">
    <source>
        <dbReference type="EMBL" id="KAF5374578.1"/>
    </source>
</evidence>